<accession>A0A9D1X7W3</accession>
<reference evidence="2" key="2">
    <citation type="submission" date="2021-04" db="EMBL/GenBank/DDBJ databases">
        <authorList>
            <person name="Gilroy R."/>
        </authorList>
    </citation>
    <scope>NUCLEOTIDE SEQUENCE</scope>
    <source>
        <strain evidence="2">ChiGjej6B6-14162</strain>
    </source>
</reference>
<protein>
    <submittedName>
        <fullName evidence="2">SPOR domain-containing protein</fullName>
    </submittedName>
</protein>
<evidence type="ECO:0000313" key="2">
    <source>
        <dbReference type="EMBL" id="HIX74152.1"/>
    </source>
</evidence>
<proteinExistence type="predicted"/>
<feature type="chain" id="PRO_5038997825" evidence="1">
    <location>
        <begin position="23"/>
        <end position="180"/>
    </location>
</feature>
<keyword evidence="1" id="KW-0732">Signal</keyword>
<comment type="caution">
    <text evidence="2">The sequence shown here is derived from an EMBL/GenBank/DDBJ whole genome shotgun (WGS) entry which is preliminary data.</text>
</comment>
<feature type="signal peptide" evidence="1">
    <location>
        <begin position="1"/>
        <end position="22"/>
    </location>
</feature>
<sequence length="180" mass="20458">MSFSLRFLLFFCLLSVAVGARAQVVVTDDLDGKKDTVIVVPGDPSIFDALEKSAPGEGSVVVHQSSAIRSLVGERMRGENVEATDSLVYLKMQGFRTQVFSGNNQRASKDEAFLKEKEIKELFPDLSTYVTYTAPFWKLRVGDFRSHEEAYRMMRILMEAFPKYGKEMYIVREEIRIPLN</sequence>
<evidence type="ECO:0000313" key="3">
    <source>
        <dbReference type="Proteomes" id="UP000886740"/>
    </source>
</evidence>
<reference evidence="2" key="1">
    <citation type="journal article" date="2021" name="PeerJ">
        <title>Extensive microbial diversity within the chicken gut microbiome revealed by metagenomics and culture.</title>
        <authorList>
            <person name="Gilroy R."/>
            <person name="Ravi A."/>
            <person name="Getino M."/>
            <person name="Pursley I."/>
            <person name="Horton D.L."/>
            <person name="Alikhan N.F."/>
            <person name="Baker D."/>
            <person name="Gharbi K."/>
            <person name="Hall N."/>
            <person name="Watson M."/>
            <person name="Adriaenssens E.M."/>
            <person name="Foster-Nyarko E."/>
            <person name="Jarju S."/>
            <person name="Secka A."/>
            <person name="Antonio M."/>
            <person name="Oren A."/>
            <person name="Chaudhuri R.R."/>
            <person name="La Ragione R."/>
            <person name="Hildebrand F."/>
            <person name="Pallen M.J."/>
        </authorList>
    </citation>
    <scope>NUCLEOTIDE SEQUENCE</scope>
    <source>
        <strain evidence="2">ChiGjej6B6-14162</strain>
    </source>
</reference>
<organism evidence="2 3">
    <name type="scientific">Candidatus Parabacteroides intestinipullorum</name>
    <dbReference type="NCBI Taxonomy" id="2838723"/>
    <lineage>
        <taxon>Bacteria</taxon>
        <taxon>Pseudomonadati</taxon>
        <taxon>Bacteroidota</taxon>
        <taxon>Bacteroidia</taxon>
        <taxon>Bacteroidales</taxon>
        <taxon>Tannerellaceae</taxon>
        <taxon>Parabacteroides</taxon>
    </lineage>
</organism>
<evidence type="ECO:0000256" key="1">
    <source>
        <dbReference type="SAM" id="SignalP"/>
    </source>
</evidence>
<dbReference type="EMBL" id="DXEL01000030">
    <property type="protein sequence ID" value="HIX74152.1"/>
    <property type="molecule type" value="Genomic_DNA"/>
</dbReference>
<gene>
    <name evidence="2" type="ORF">H9977_03805</name>
</gene>
<name>A0A9D1X7W3_9BACT</name>
<dbReference type="Proteomes" id="UP000886740">
    <property type="component" value="Unassembled WGS sequence"/>
</dbReference>
<dbReference type="AlphaFoldDB" id="A0A9D1X7W3"/>